<keyword evidence="4 6" id="KW-1133">Transmembrane helix</keyword>
<dbReference type="PROSITE" id="PS51257">
    <property type="entry name" value="PROKAR_LIPOPROTEIN"/>
    <property type="match status" value="1"/>
</dbReference>
<dbReference type="InterPro" id="IPR050833">
    <property type="entry name" value="Poly_Biosynth_Transport"/>
</dbReference>
<feature type="transmembrane region" description="Helical" evidence="6">
    <location>
        <begin position="193"/>
        <end position="213"/>
    </location>
</feature>
<evidence type="ECO:0000256" key="5">
    <source>
        <dbReference type="ARBA" id="ARBA00023136"/>
    </source>
</evidence>
<reference evidence="7 8" key="1">
    <citation type="submission" date="2016-10" db="EMBL/GenBank/DDBJ databases">
        <authorList>
            <person name="de Groot N.N."/>
        </authorList>
    </citation>
    <scope>NUCLEOTIDE SEQUENCE [LARGE SCALE GENOMIC DNA]</scope>
    <source>
        <strain evidence="7 8">DSM 25584</strain>
    </source>
</reference>
<dbReference type="OrthoDB" id="7594524at2"/>
<evidence type="ECO:0000256" key="4">
    <source>
        <dbReference type="ARBA" id="ARBA00022989"/>
    </source>
</evidence>
<dbReference type="GO" id="GO:0005886">
    <property type="term" value="C:plasma membrane"/>
    <property type="evidence" value="ECO:0007669"/>
    <property type="project" value="UniProtKB-SubCell"/>
</dbReference>
<dbReference type="EMBL" id="FNCE01000002">
    <property type="protein sequence ID" value="SDF77663.1"/>
    <property type="molecule type" value="Genomic_DNA"/>
</dbReference>
<dbReference type="Pfam" id="PF01943">
    <property type="entry name" value="Polysacc_synt"/>
    <property type="match status" value="1"/>
</dbReference>
<dbReference type="AlphaFoldDB" id="A0A1G7NUP8"/>
<feature type="transmembrane region" description="Helical" evidence="6">
    <location>
        <begin position="345"/>
        <end position="368"/>
    </location>
</feature>
<name>A0A1G7NUP8_9PROT</name>
<sequence>MIWKFVDSAKRANKFDLLRAGGRSFITHAAAAACGLAISLLIARQFGAEGAGLYALAMMLTGVLGGVASLGLDLGAVKIFARDESGETAPCGAAVRRAMALALGVAVLLAAGLWAGGGWIGEAAFNSAALAAVMPLIALGVVFRGMTHFFAALARAWHWVVWHKVLTQLLFRAVLLVALLLGIPATASGVISVFTAALGLSALVGAFVVWRFLTATSGGIGETSGVRGMLALSLPLLGVGLANHASDWLSVLLVGVATDEATVGVFRVCLQLIWIPGMMLAAINTILAPKAASLSRAQRFDDLAEMTRSATGILVVGTIPFFVLFFAVPTLPLGLFGQAFEAGDAALRILAVGQLLNLATGPVGMLLAMMGRERVLLLIASFEMVLLVILGLWLIPMLGLEGAAIATSVTLAARNIVTWVLAIRLLGINPAMGRYRAPSTS</sequence>
<keyword evidence="3 6" id="KW-0812">Transmembrane</keyword>
<feature type="transmembrane region" description="Helical" evidence="6">
    <location>
        <begin position="169"/>
        <end position="187"/>
    </location>
</feature>
<evidence type="ECO:0000256" key="6">
    <source>
        <dbReference type="SAM" id="Phobius"/>
    </source>
</evidence>
<feature type="transmembrane region" description="Helical" evidence="6">
    <location>
        <begin position="375"/>
        <end position="396"/>
    </location>
</feature>
<proteinExistence type="predicted"/>
<keyword evidence="2" id="KW-1003">Cell membrane</keyword>
<dbReference type="PANTHER" id="PTHR30250">
    <property type="entry name" value="PST FAMILY PREDICTED COLANIC ACID TRANSPORTER"/>
    <property type="match status" value="1"/>
</dbReference>
<dbReference type="InterPro" id="IPR002797">
    <property type="entry name" value="Polysacc_synth"/>
</dbReference>
<evidence type="ECO:0000256" key="3">
    <source>
        <dbReference type="ARBA" id="ARBA00022692"/>
    </source>
</evidence>
<comment type="subcellular location">
    <subcellularLocation>
        <location evidence="1">Cell membrane</location>
        <topology evidence="1">Multi-pass membrane protein</topology>
    </subcellularLocation>
</comment>
<evidence type="ECO:0000313" key="7">
    <source>
        <dbReference type="EMBL" id="SDF77663.1"/>
    </source>
</evidence>
<evidence type="ECO:0000313" key="8">
    <source>
        <dbReference type="Proteomes" id="UP000199415"/>
    </source>
</evidence>
<evidence type="ECO:0000256" key="2">
    <source>
        <dbReference type="ARBA" id="ARBA00022475"/>
    </source>
</evidence>
<evidence type="ECO:0000256" key="1">
    <source>
        <dbReference type="ARBA" id="ARBA00004651"/>
    </source>
</evidence>
<protein>
    <submittedName>
        <fullName evidence="7">Membrane protein involved in the export of O-antigen and teichoic acid</fullName>
    </submittedName>
</protein>
<dbReference type="PANTHER" id="PTHR30250:SF27">
    <property type="entry name" value="POLYSACCHARIDE BIOSYNTHESIS PROTEIN"/>
    <property type="match status" value="1"/>
</dbReference>
<dbReference type="RefSeq" id="WP_090018934.1">
    <property type="nucleotide sequence ID" value="NZ_FNCE01000002.1"/>
</dbReference>
<feature type="transmembrane region" description="Helical" evidence="6">
    <location>
        <begin position="265"/>
        <end position="288"/>
    </location>
</feature>
<feature type="transmembrane region" description="Helical" evidence="6">
    <location>
        <begin position="54"/>
        <end position="77"/>
    </location>
</feature>
<feature type="transmembrane region" description="Helical" evidence="6">
    <location>
        <begin position="309"/>
        <end position="333"/>
    </location>
</feature>
<accession>A0A1G7NUP8</accession>
<dbReference type="Proteomes" id="UP000199415">
    <property type="component" value="Unassembled WGS sequence"/>
</dbReference>
<feature type="transmembrane region" description="Helical" evidence="6">
    <location>
        <begin position="402"/>
        <end position="426"/>
    </location>
</feature>
<feature type="transmembrane region" description="Helical" evidence="6">
    <location>
        <begin position="98"/>
        <end position="120"/>
    </location>
</feature>
<dbReference type="STRING" id="1082479.SAMN05216241_102314"/>
<feature type="transmembrane region" description="Helical" evidence="6">
    <location>
        <begin position="132"/>
        <end position="157"/>
    </location>
</feature>
<gene>
    <name evidence="7" type="ORF">SAMN05216241_102314</name>
</gene>
<keyword evidence="8" id="KW-1185">Reference proteome</keyword>
<keyword evidence="5 6" id="KW-0472">Membrane</keyword>
<feature type="transmembrane region" description="Helical" evidence="6">
    <location>
        <begin position="20"/>
        <end position="42"/>
    </location>
</feature>
<organism evidence="7 8">
    <name type="scientific">Limimonas halophila</name>
    <dbReference type="NCBI Taxonomy" id="1082479"/>
    <lineage>
        <taxon>Bacteria</taxon>
        <taxon>Pseudomonadati</taxon>
        <taxon>Pseudomonadota</taxon>
        <taxon>Alphaproteobacteria</taxon>
        <taxon>Rhodospirillales</taxon>
        <taxon>Rhodovibrionaceae</taxon>
        <taxon>Limimonas</taxon>
    </lineage>
</organism>
<feature type="transmembrane region" description="Helical" evidence="6">
    <location>
        <begin position="225"/>
        <end position="245"/>
    </location>
</feature>